<comment type="caution">
    <text evidence="1">The sequence shown here is derived from an EMBL/GenBank/DDBJ whole genome shotgun (WGS) entry which is preliminary data.</text>
</comment>
<organism evidence="1 2">
    <name type="scientific">Kribbella alba</name>
    <dbReference type="NCBI Taxonomy" id="190197"/>
    <lineage>
        <taxon>Bacteria</taxon>
        <taxon>Bacillati</taxon>
        <taxon>Actinomycetota</taxon>
        <taxon>Actinomycetes</taxon>
        <taxon>Propionibacteriales</taxon>
        <taxon>Kribbellaceae</taxon>
        <taxon>Kribbella</taxon>
    </lineage>
</organism>
<gene>
    <name evidence="1" type="ORF">GCM10009744_06610</name>
</gene>
<dbReference type="Proteomes" id="UP001501319">
    <property type="component" value="Unassembled WGS sequence"/>
</dbReference>
<proteinExistence type="predicted"/>
<evidence type="ECO:0000313" key="1">
    <source>
        <dbReference type="EMBL" id="GAA1622067.1"/>
    </source>
</evidence>
<sequence length="422" mass="44157">MKKLVIALGAALTVIVAVVVAFLGAPATGSPISQDVVVSSNPADTTPRIQDGAVYKMLSHGGAIFVGGQFNNVRSYNGTTNIPRNRLFAFNPKTGGITGLKATFNSEVWALATDGTSLFVGGSFNTVNGVKRTGVVKLNATTGAVITAFNAHLAGGVTELAYVKGRLIIGGTSSGAQLIAVNPTTGGNTGYIKIPITGQPENNSNSGPTKVFRFAVNPAGTRLAMVGTFTSVGGQKRQRAALINLGTSSATVSGWYSPLFDNTCSPATPSYTRDVDFSPDGSFFVIVTTGAGWPDDKNRLCDSASRWNTSDSRTTYPVWVNYTGGDTLLSVQVTKAAVYVQGHQRWMNNPHGQDSAGPGAVSRPGIASLNPWSGLAYSWNPTKDRGVGGYDLLLTADGLWVGSDTTQIGNEVHERIALLPLH</sequence>
<reference evidence="1 2" key="1">
    <citation type="journal article" date="2019" name="Int. J. Syst. Evol. Microbiol.">
        <title>The Global Catalogue of Microorganisms (GCM) 10K type strain sequencing project: providing services to taxonomists for standard genome sequencing and annotation.</title>
        <authorList>
            <consortium name="The Broad Institute Genomics Platform"/>
            <consortium name="The Broad Institute Genome Sequencing Center for Infectious Disease"/>
            <person name="Wu L."/>
            <person name="Ma J."/>
        </authorList>
    </citation>
    <scope>NUCLEOTIDE SEQUENCE [LARGE SCALE GENOMIC DNA]</scope>
    <source>
        <strain evidence="1 2">JCM 14306</strain>
    </source>
</reference>
<name>A0ABN2EYE2_9ACTN</name>
<dbReference type="RefSeq" id="WP_344108501.1">
    <property type="nucleotide sequence ID" value="NZ_BAAANE010000002.1"/>
</dbReference>
<protein>
    <submittedName>
        <fullName evidence="1">Uncharacterized protein</fullName>
    </submittedName>
</protein>
<evidence type="ECO:0000313" key="2">
    <source>
        <dbReference type="Proteomes" id="UP001501319"/>
    </source>
</evidence>
<dbReference type="InterPro" id="IPR011047">
    <property type="entry name" value="Quinoprotein_ADH-like_sf"/>
</dbReference>
<accession>A0ABN2EYE2</accession>
<dbReference type="EMBL" id="BAAANE010000002">
    <property type="protein sequence ID" value="GAA1622067.1"/>
    <property type="molecule type" value="Genomic_DNA"/>
</dbReference>
<keyword evidence="2" id="KW-1185">Reference proteome</keyword>
<dbReference type="SUPFAM" id="SSF50998">
    <property type="entry name" value="Quinoprotein alcohol dehydrogenase-like"/>
    <property type="match status" value="1"/>
</dbReference>